<evidence type="ECO:0000313" key="2">
    <source>
        <dbReference type="EMBL" id="VTR35462.1"/>
    </source>
</evidence>
<organism evidence="2">
    <name type="scientific">Serratia fonticola</name>
    <dbReference type="NCBI Taxonomy" id="47917"/>
    <lineage>
        <taxon>Bacteria</taxon>
        <taxon>Pseudomonadati</taxon>
        <taxon>Pseudomonadota</taxon>
        <taxon>Gammaproteobacteria</taxon>
        <taxon>Enterobacterales</taxon>
        <taxon>Yersiniaceae</taxon>
        <taxon>Serratia</taxon>
    </lineage>
</organism>
<sequence>MKNRYWKILGTTVLLMIFTGISLMMYSYVISLILMKSEIKFSSSVFIVFFSSPLLIYVLSGSVYFFVFDRLPKHNNDNDQLFD</sequence>
<name>A0A4U9UTK2_SERFO</name>
<feature type="transmembrane region" description="Helical" evidence="1">
    <location>
        <begin position="12"/>
        <end position="34"/>
    </location>
</feature>
<accession>A0A4U9UTK2</accession>
<dbReference type="Pfam" id="PF06836">
    <property type="entry name" value="DUF1240"/>
    <property type="match status" value="1"/>
</dbReference>
<dbReference type="InterPro" id="IPR010665">
    <property type="entry name" value="DUF1240"/>
</dbReference>
<dbReference type="EMBL" id="CABEEZ010000080">
    <property type="protein sequence ID" value="VTR35462.1"/>
    <property type="molecule type" value="Genomic_DNA"/>
</dbReference>
<keyword evidence="1" id="KW-0472">Membrane</keyword>
<keyword evidence="1" id="KW-1133">Transmembrane helix</keyword>
<feature type="transmembrane region" description="Helical" evidence="1">
    <location>
        <begin position="46"/>
        <end position="67"/>
    </location>
</feature>
<protein>
    <submittedName>
        <fullName evidence="2">Protein of uncharacterized function (DUF1240)</fullName>
    </submittedName>
</protein>
<evidence type="ECO:0000256" key="1">
    <source>
        <dbReference type="SAM" id="Phobius"/>
    </source>
</evidence>
<keyword evidence="1" id="KW-0812">Transmembrane</keyword>
<gene>
    <name evidence="2" type="ORF">NCTC12965_03794</name>
</gene>
<dbReference type="AlphaFoldDB" id="A0A4U9UTK2"/>
<proteinExistence type="predicted"/>
<reference evidence="2" key="1">
    <citation type="submission" date="2019-05" db="EMBL/GenBank/DDBJ databases">
        <authorList>
            <consortium name="Pathogen Informatics"/>
        </authorList>
    </citation>
    <scope>NUCLEOTIDE SEQUENCE [LARGE SCALE GENOMIC DNA]</scope>
    <source>
        <strain evidence="2">NCTC12965</strain>
    </source>
</reference>